<dbReference type="GO" id="GO:0042981">
    <property type="term" value="P:regulation of apoptotic process"/>
    <property type="evidence" value="ECO:0007669"/>
    <property type="project" value="InterPro"/>
</dbReference>
<dbReference type="PANTHER" id="PTHR15034:SF5">
    <property type="entry name" value="DEATH DOMAIN-CONTAINING PROTEIN CRADD"/>
    <property type="match status" value="1"/>
</dbReference>
<feature type="domain" description="CARD" evidence="1">
    <location>
        <begin position="1"/>
        <end position="101"/>
    </location>
</feature>
<sequence>MKKEHRELIENCRPQLKQAIVNSRCLDDIIDHLASRDRNGDYGLTSANIDAIRGGHHTNEAAKAGALLEILTTRGENAFDRFINAIIDSDQIGLIEILNSELPPDQHIRKQRSTSTTSANAPASQPVFVQAANNQGFVAVGPNSGMQVAPMHGGTQKNQIGYGNINCGNASGQQNTFNNQNNQGSMLGGPVHGGVVVFGDYHGSPHNTGSMPAMPNASEAAGGRSEHYNSVSMPQLSCGNEGASSAEEFDALLKMENILGKFDQLPKEKVNKLKKPLTDVLKNGVNDSRIAMSTMVDLEDLVNIHMSSVFTDGTVKKIRSVPQTSDAFYVFCEALTRSSIYGLFMFLIGLRSNKQEHLFHILCTEEFCKELLSVLDKA</sequence>
<dbReference type="WBParaSite" id="PSAMB.scaffold4591size17216.g24717.t1">
    <property type="protein sequence ID" value="PSAMB.scaffold4591size17216.g24717.t1"/>
    <property type="gene ID" value="PSAMB.scaffold4591size17216.g24717"/>
</dbReference>
<name>A0A914WM28_9BILA</name>
<evidence type="ECO:0000313" key="2">
    <source>
        <dbReference type="Proteomes" id="UP000887566"/>
    </source>
</evidence>
<protein>
    <submittedName>
        <fullName evidence="3">CARD domain-containing protein</fullName>
    </submittedName>
</protein>
<dbReference type="InterPro" id="IPR011029">
    <property type="entry name" value="DEATH-like_dom_sf"/>
</dbReference>
<dbReference type="PANTHER" id="PTHR15034">
    <property type="entry name" value="DEATH DOMAIN-CONTAINING PROTEIN CRADD"/>
    <property type="match status" value="1"/>
</dbReference>
<dbReference type="CDD" id="cd01671">
    <property type="entry name" value="CARD"/>
    <property type="match status" value="1"/>
</dbReference>
<reference evidence="3" key="1">
    <citation type="submission" date="2022-11" db="UniProtKB">
        <authorList>
            <consortium name="WormBaseParasite"/>
        </authorList>
    </citation>
    <scope>IDENTIFICATION</scope>
</reference>
<proteinExistence type="predicted"/>
<dbReference type="GO" id="GO:0002020">
    <property type="term" value="F:protease binding"/>
    <property type="evidence" value="ECO:0007669"/>
    <property type="project" value="InterPro"/>
</dbReference>
<dbReference type="Proteomes" id="UP000887566">
    <property type="component" value="Unplaced"/>
</dbReference>
<dbReference type="PROSITE" id="PS50209">
    <property type="entry name" value="CARD"/>
    <property type="match status" value="1"/>
</dbReference>
<keyword evidence="2" id="KW-1185">Reference proteome</keyword>
<evidence type="ECO:0000313" key="3">
    <source>
        <dbReference type="WBParaSite" id="PSAMB.scaffold4591size17216.g24717.t1"/>
    </source>
</evidence>
<dbReference type="GO" id="GO:0070513">
    <property type="term" value="F:death domain binding"/>
    <property type="evidence" value="ECO:0007669"/>
    <property type="project" value="InterPro"/>
</dbReference>
<dbReference type="Gene3D" id="1.10.533.10">
    <property type="entry name" value="Death Domain, Fas"/>
    <property type="match status" value="1"/>
</dbReference>
<evidence type="ECO:0000259" key="1">
    <source>
        <dbReference type="PROSITE" id="PS50209"/>
    </source>
</evidence>
<dbReference type="AlphaFoldDB" id="A0A914WM28"/>
<dbReference type="InterPro" id="IPR001315">
    <property type="entry name" value="CARD"/>
</dbReference>
<dbReference type="Pfam" id="PF00619">
    <property type="entry name" value="CARD"/>
    <property type="match status" value="1"/>
</dbReference>
<dbReference type="SUPFAM" id="SSF47986">
    <property type="entry name" value="DEATH domain"/>
    <property type="match status" value="1"/>
</dbReference>
<organism evidence="2 3">
    <name type="scientific">Plectus sambesii</name>
    <dbReference type="NCBI Taxonomy" id="2011161"/>
    <lineage>
        <taxon>Eukaryota</taxon>
        <taxon>Metazoa</taxon>
        <taxon>Ecdysozoa</taxon>
        <taxon>Nematoda</taxon>
        <taxon>Chromadorea</taxon>
        <taxon>Plectida</taxon>
        <taxon>Plectina</taxon>
        <taxon>Plectoidea</taxon>
        <taxon>Plectidae</taxon>
        <taxon>Plectus</taxon>
    </lineage>
</organism>
<dbReference type="InterPro" id="IPR037939">
    <property type="entry name" value="CRADD"/>
</dbReference>
<accession>A0A914WM28</accession>